<feature type="region of interest" description="Disordered" evidence="1">
    <location>
        <begin position="10"/>
        <end position="31"/>
    </location>
</feature>
<evidence type="ECO:0000256" key="1">
    <source>
        <dbReference type="SAM" id="MobiDB-lite"/>
    </source>
</evidence>
<evidence type="ECO:0000313" key="2">
    <source>
        <dbReference type="EMBL" id="KAF0292745.1"/>
    </source>
</evidence>
<organism evidence="2 3">
    <name type="scientific">Amphibalanus amphitrite</name>
    <name type="common">Striped barnacle</name>
    <name type="synonym">Balanus amphitrite</name>
    <dbReference type="NCBI Taxonomy" id="1232801"/>
    <lineage>
        <taxon>Eukaryota</taxon>
        <taxon>Metazoa</taxon>
        <taxon>Ecdysozoa</taxon>
        <taxon>Arthropoda</taxon>
        <taxon>Crustacea</taxon>
        <taxon>Multicrustacea</taxon>
        <taxon>Cirripedia</taxon>
        <taxon>Thoracica</taxon>
        <taxon>Thoracicalcarea</taxon>
        <taxon>Balanomorpha</taxon>
        <taxon>Balanoidea</taxon>
        <taxon>Balanidae</taxon>
        <taxon>Amphibalaninae</taxon>
        <taxon>Amphibalanus</taxon>
    </lineage>
</organism>
<reference evidence="2 3" key="1">
    <citation type="submission" date="2019-07" db="EMBL/GenBank/DDBJ databases">
        <title>Draft genome assembly of a fouling barnacle, Amphibalanus amphitrite (Darwin, 1854): The first reference genome for Thecostraca.</title>
        <authorList>
            <person name="Kim W."/>
        </authorList>
    </citation>
    <scope>NUCLEOTIDE SEQUENCE [LARGE SCALE GENOMIC DNA]</scope>
    <source>
        <strain evidence="2">SNU_AA5</strain>
        <tissue evidence="2">Soma without cirri and trophi</tissue>
    </source>
</reference>
<dbReference type="EMBL" id="VIIS01001798">
    <property type="protein sequence ID" value="KAF0292745.1"/>
    <property type="molecule type" value="Genomic_DNA"/>
</dbReference>
<keyword evidence="3" id="KW-1185">Reference proteome</keyword>
<gene>
    <name evidence="2" type="ORF">FJT64_000989</name>
</gene>
<dbReference type="Proteomes" id="UP000440578">
    <property type="component" value="Unassembled WGS sequence"/>
</dbReference>
<comment type="caution">
    <text evidence="2">The sequence shown here is derived from an EMBL/GenBank/DDBJ whole genome shotgun (WGS) entry which is preliminary data.</text>
</comment>
<protein>
    <submittedName>
        <fullName evidence="2">Uncharacterized protein</fullName>
    </submittedName>
</protein>
<proteinExistence type="predicted"/>
<sequence length="130" mass="13746">MIQVSVTLLQHPLPSGRPQQGARPFSPSVLPRPTACYRSNRAAFRHSGGVLVWRRVESERGLQPLPCQRVIPPQGQASKADLFIPPLDGSTIEHIVGTGSQLGPATLQASSSVGRCHGPPPSAAESVDSP</sequence>
<feature type="compositionally biased region" description="Polar residues" evidence="1">
    <location>
        <begin position="101"/>
        <end position="113"/>
    </location>
</feature>
<name>A0A6A4VFP6_AMPAM</name>
<evidence type="ECO:0000313" key="3">
    <source>
        <dbReference type="Proteomes" id="UP000440578"/>
    </source>
</evidence>
<accession>A0A6A4VFP6</accession>
<dbReference type="AlphaFoldDB" id="A0A6A4VFP6"/>
<feature type="region of interest" description="Disordered" evidence="1">
    <location>
        <begin position="101"/>
        <end position="130"/>
    </location>
</feature>